<accession>X0YKY9</accession>
<name>X0YKY9_9ZZZZ</name>
<gene>
    <name evidence="2" type="ORF">S01H4_06756</name>
</gene>
<feature type="non-terminal residue" evidence="2">
    <location>
        <position position="1"/>
    </location>
</feature>
<sequence>GPVLPSQEQLSGISYLILSVVFLLIIGGLGWCFYRALSASNEDAGVQHPDEEQREAES</sequence>
<keyword evidence="1" id="KW-1133">Transmembrane helix</keyword>
<protein>
    <submittedName>
        <fullName evidence="2">Uncharacterized protein</fullName>
    </submittedName>
</protein>
<dbReference type="EMBL" id="BART01002126">
    <property type="protein sequence ID" value="GAG56854.1"/>
    <property type="molecule type" value="Genomic_DNA"/>
</dbReference>
<dbReference type="AlphaFoldDB" id="X0YKY9"/>
<proteinExistence type="predicted"/>
<feature type="transmembrane region" description="Helical" evidence="1">
    <location>
        <begin position="12"/>
        <end position="34"/>
    </location>
</feature>
<evidence type="ECO:0000313" key="2">
    <source>
        <dbReference type="EMBL" id="GAG56854.1"/>
    </source>
</evidence>
<reference evidence="2" key="1">
    <citation type="journal article" date="2014" name="Front. Microbiol.">
        <title>High frequency of phylogenetically diverse reductive dehalogenase-homologous genes in deep subseafloor sedimentary metagenomes.</title>
        <authorList>
            <person name="Kawai M."/>
            <person name="Futagami T."/>
            <person name="Toyoda A."/>
            <person name="Takaki Y."/>
            <person name="Nishi S."/>
            <person name="Hori S."/>
            <person name="Arai W."/>
            <person name="Tsubouchi T."/>
            <person name="Morono Y."/>
            <person name="Uchiyama I."/>
            <person name="Ito T."/>
            <person name="Fujiyama A."/>
            <person name="Inagaki F."/>
            <person name="Takami H."/>
        </authorList>
    </citation>
    <scope>NUCLEOTIDE SEQUENCE</scope>
    <source>
        <strain evidence="2">Expedition CK06-06</strain>
    </source>
</reference>
<comment type="caution">
    <text evidence="2">The sequence shown here is derived from an EMBL/GenBank/DDBJ whole genome shotgun (WGS) entry which is preliminary data.</text>
</comment>
<organism evidence="2">
    <name type="scientific">marine sediment metagenome</name>
    <dbReference type="NCBI Taxonomy" id="412755"/>
    <lineage>
        <taxon>unclassified sequences</taxon>
        <taxon>metagenomes</taxon>
        <taxon>ecological metagenomes</taxon>
    </lineage>
</organism>
<keyword evidence="1" id="KW-0812">Transmembrane</keyword>
<keyword evidence="1" id="KW-0472">Membrane</keyword>
<evidence type="ECO:0000256" key="1">
    <source>
        <dbReference type="SAM" id="Phobius"/>
    </source>
</evidence>